<evidence type="ECO:0000256" key="1">
    <source>
        <dbReference type="ARBA" id="ARBA00004141"/>
    </source>
</evidence>
<feature type="transmembrane region" description="Helical" evidence="5">
    <location>
        <begin position="22"/>
        <end position="44"/>
    </location>
</feature>
<keyword evidence="8" id="KW-1185">Reference proteome</keyword>
<dbReference type="PANTHER" id="PTHR46141:SF1">
    <property type="entry name" value="SODIUM LEAK CHANNEL NALCN"/>
    <property type="match status" value="1"/>
</dbReference>
<keyword evidence="2 5" id="KW-0812">Transmembrane</keyword>
<dbReference type="GO" id="GO:0032230">
    <property type="term" value="P:positive regulation of synaptic transmission, GABAergic"/>
    <property type="evidence" value="ECO:0007669"/>
    <property type="project" value="TreeGrafter"/>
</dbReference>
<dbReference type="Ensembl" id="ENSCSAVT00000016899.1">
    <property type="protein sequence ID" value="ENSCSAVP00000016717.1"/>
    <property type="gene ID" value="ENSCSAVG00000009833.1"/>
</dbReference>
<evidence type="ECO:0000313" key="7">
    <source>
        <dbReference type="Ensembl" id="ENSCSAVP00000016717.1"/>
    </source>
</evidence>
<dbReference type="FunFam" id="1.10.287.70:FF:000060">
    <property type="entry name" value="Sodium leak channel non-selective protein"/>
    <property type="match status" value="1"/>
</dbReference>
<reference evidence="7" key="2">
    <citation type="submission" date="2025-08" db="UniProtKB">
        <authorList>
            <consortium name="Ensembl"/>
        </authorList>
    </citation>
    <scope>IDENTIFICATION</scope>
</reference>
<evidence type="ECO:0000256" key="2">
    <source>
        <dbReference type="ARBA" id="ARBA00022692"/>
    </source>
</evidence>
<dbReference type="Gene3D" id="1.10.238.10">
    <property type="entry name" value="EF-hand"/>
    <property type="match status" value="1"/>
</dbReference>
<feature type="transmembrane region" description="Helical" evidence="5">
    <location>
        <begin position="132"/>
        <end position="153"/>
    </location>
</feature>
<reference evidence="8" key="1">
    <citation type="submission" date="2003-08" db="EMBL/GenBank/DDBJ databases">
        <authorList>
            <person name="Birren B."/>
            <person name="Nusbaum C."/>
            <person name="Abebe A."/>
            <person name="Abouelleil A."/>
            <person name="Adekoya E."/>
            <person name="Ait-zahra M."/>
            <person name="Allen N."/>
            <person name="Allen T."/>
            <person name="An P."/>
            <person name="Anderson M."/>
            <person name="Anderson S."/>
            <person name="Arachchi H."/>
            <person name="Armbruster J."/>
            <person name="Bachantsang P."/>
            <person name="Baldwin J."/>
            <person name="Barry A."/>
            <person name="Bayul T."/>
            <person name="Blitshsteyn B."/>
            <person name="Bloom T."/>
            <person name="Blye J."/>
            <person name="Boguslavskiy L."/>
            <person name="Borowsky M."/>
            <person name="Boukhgalter B."/>
            <person name="Brunache A."/>
            <person name="Butler J."/>
            <person name="Calixte N."/>
            <person name="Calvo S."/>
            <person name="Camarata J."/>
            <person name="Campo K."/>
            <person name="Chang J."/>
            <person name="Cheshatsang Y."/>
            <person name="Citroen M."/>
            <person name="Collymore A."/>
            <person name="Considine T."/>
            <person name="Cook A."/>
            <person name="Cooke P."/>
            <person name="Corum B."/>
            <person name="Cuomo C."/>
            <person name="David R."/>
            <person name="Dawoe T."/>
            <person name="Degray S."/>
            <person name="Dodge S."/>
            <person name="Dooley K."/>
            <person name="Dorje P."/>
            <person name="Dorjee K."/>
            <person name="Dorris L."/>
            <person name="Duffey N."/>
            <person name="Dupes A."/>
            <person name="Elkins T."/>
            <person name="Engels R."/>
            <person name="Erickson J."/>
            <person name="Farina A."/>
            <person name="Faro S."/>
            <person name="Ferreira P."/>
            <person name="Fischer H."/>
            <person name="Fitzgerald M."/>
            <person name="Foley K."/>
            <person name="Gage D."/>
            <person name="Galagan J."/>
            <person name="Gearin G."/>
            <person name="Gnerre S."/>
            <person name="Gnirke A."/>
            <person name="Goyette A."/>
            <person name="Graham J."/>
            <person name="Grandbois E."/>
            <person name="Gyaltsen K."/>
            <person name="Hafez N."/>
            <person name="Hagopian D."/>
            <person name="Hagos B."/>
            <person name="Hall J."/>
            <person name="Hatcher B."/>
            <person name="Heller A."/>
            <person name="Higgins H."/>
            <person name="Honan T."/>
            <person name="Horn A."/>
            <person name="Houde N."/>
            <person name="Hughes L."/>
            <person name="Hulme W."/>
            <person name="Husby E."/>
            <person name="Iliev I."/>
            <person name="Jaffe D."/>
            <person name="Jones C."/>
            <person name="Kamal M."/>
            <person name="Kamat A."/>
            <person name="Kamvysselis M."/>
            <person name="Karlsson E."/>
            <person name="Kells C."/>
            <person name="Kieu A."/>
            <person name="Kisner P."/>
            <person name="Kodira C."/>
            <person name="Kulbokas E."/>
            <person name="Labutti K."/>
            <person name="Lama D."/>
            <person name="Landers T."/>
            <person name="Leger J."/>
            <person name="Levine S."/>
            <person name="Lewis D."/>
            <person name="Lewis T."/>
            <person name="Lindblad-toh K."/>
            <person name="Liu X."/>
            <person name="Lokyitsang T."/>
            <person name="Lokyitsang Y."/>
            <person name="Lucien O."/>
            <person name="Lui A."/>
            <person name="Ma L.J."/>
            <person name="Mabbitt R."/>
            <person name="Macdonald J."/>
            <person name="Maclean C."/>
            <person name="Major J."/>
            <person name="Manning J."/>
            <person name="Marabella R."/>
            <person name="Maru K."/>
            <person name="Matthews C."/>
            <person name="Mauceli E."/>
            <person name="Mccarthy M."/>
            <person name="Mcdonough S."/>
            <person name="Mcghee T."/>
            <person name="Meldrim J."/>
            <person name="Meneus L."/>
            <person name="Mesirov J."/>
            <person name="Mihalev A."/>
            <person name="Mihova T."/>
            <person name="Mikkelsen T."/>
            <person name="Mlenga V."/>
            <person name="Moru K."/>
            <person name="Mozes J."/>
            <person name="Mulrain L."/>
            <person name="Munson G."/>
            <person name="Naylor J."/>
            <person name="Newes C."/>
            <person name="Nguyen C."/>
            <person name="Nguyen N."/>
            <person name="Nguyen T."/>
            <person name="Nicol R."/>
            <person name="Nielsen C."/>
            <person name="Nizzari M."/>
            <person name="Norbu C."/>
            <person name="Norbu N."/>
            <person name="O'donnell P."/>
            <person name="Okoawo O."/>
            <person name="O'leary S."/>
            <person name="Omotosho B."/>
            <person name="O'neill K."/>
            <person name="Osman S."/>
            <person name="Parker S."/>
            <person name="Perrin D."/>
            <person name="Phunkhang P."/>
            <person name="Piqani B."/>
            <person name="Purcell S."/>
            <person name="Rachupka T."/>
            <person name="Ramasamy U."/>
            <person name="Rameau R."/>
            <person name="Ray V."/>
            <person name="Raymond C."/>
            <person name="Retta R."/>
            <person name="Richardson S."/>
            <person name="Rise C."/>
            <person name="Rodriguez J."/>
            <person name="Rogers J."/>
            <person name="Rogov P."/>
            <person name="Rutman M."/>
            <person name="Schupbach R."/>
            <person name="Seaman C."/>
            <person name="Settipalli S."/>
            <person name="Sharpe T."/>
            <person name="Sheridan J."/>
            <person name="Sherpa N."/>
            <person name="Shi J."/>
            <person name="Smirnov S."/>
            <person name="Smith C."/>
            <person name="Sougnez C."/>
            <person name="Spencer B."/>
            <person name="Stalker J."/>
            <person name="Stange-thomann N."/>
            <person name="Stavropoulos S."/>
            <person name="Stetson K."/>
            <person name="Stone C."/>
            <person name="Stone S."/>
            <person name="Stubbs M."/>
            <person name="Talamas J."/>
            <person name="Tchuinga P."/>
            <person name="Tenzing P."/>
            <person name="Tesfaye S."/>
            <person name="Theodore J."/>
            <person name="Thoulutsang Y."/>
            <person name="Topham K."/>
            <person name="Towey S."/>
            <person name="Tsamla T."/>
            <person name="Tsomo N."/>
            <person name="Vallee D."/>
            <person name="Vassiliev H."/>
            <person name="Venkataraman V."/>
            <person name="Vinson J."/>
            <person name="Vo A."/>
            <person name="Wade C."/>
            <person name="Wang S."/>
            <person name="Wangchuk T."/>
            <person name="Wangdi T."/>
            <person name="Whittaker C."/>
            <person name="Wilkinson J."/>
            <person name="Wu Y."/>
            <person name="Wyman D."/>
            <person name="Yadav S."/>
            <person name="Yang S."/>
            <person name="Yang X."/>
            <person name="Yeager S."/>
            <person name="Yee E."/>
            <person name="Young G."/>
            <person name="Zainoun J."/>
            <person name="Zembeck L."/>
            <person name="Zimmer A."/>
            <person name="Zody M."/>
            <person name="Lander E."/>
        </authorList>
    </citation>
    <scope>NUCLEOTIDE SEQUENCE [LARGE SCALE GENOMIC DNA]</scope>
</reference>
<feature type="domain" description="Ion transport" evidence="6">
    <location>
        <begin position="834"/>
        <end position="1107"/>
    </location>
</feature>
<feature type="transmembrane region" description="Helical" evidence="5">
    <location>
        <begin position="367"/>
        <end position="387"/>
    </location>
</feature>
<dbReference type="SUPFAM" id="SSF81324">
    <property type="entry name" value="Voltage-gated potassium channels"/>
    <property type="match status" value="4"/>
</dbReference>
<dbReference type="GeneTree" id="ENSGT00940000156023"/>
<dbReference type="STRING" id="51511.ENSCSAVP00000016717"/>
<feature type="transmembrane region" description="Helical" evidence="5">
    <location>
        <begin position="1155"/>
        <end position="1175"/>
    </location>
</feature>
<dbReference type="FunFam" id="1.10.287.70:FF:000061">
    <property type="entry name" value="Sodium leak channel non-selective protein"/>
    <property type="match status" value="1"/>
</dbReference>
<reference evidence="7" key="3">
    <citation type="submission" date="2025-09" db="UniProtKB">
        <authorList>
            <consortium name="Ensembl"/>
        </authorList>
    </citation>
    <scope>IDENTIFICATION</scope>
</reference>
<feature type="transmembrane region" description="Helical" evidence="5">
    <location>
        <begin position="904"/>
        <end position="922"/>
    </location>
</feature>
<dbReference type="GO" id="GO:0005261">
    <property type="term" value="F:monoatomic cation channel activity"/>
    <property type="evidence" value="ECO:0007669"/>
    <property type="project" value="InterPro"/>
</dbReference>
<feature type="transmembrane region" description="Helical" evidence="5">
    <location>
        <begin position="1368"/>
        <end position="1392"/>
    </location>
</feature>
<sequence length="1543" mass="177832">CVIISFISVSSNTPKSFEKLPILQVITVVVDVIIGFILAIEIAVKLKHHGLFVGEAACARNRWFIFDCAMVVFIWLSVILQVVLEMSNKQILLGIVAGLLRVPRAFILFRALRHFFSFQFDSGRIGIIVVRASHQIGGVTLFLLFFLLLYGLLGVQLFGTVTHCVVNGTDPTNVTLSNLAIPDTHCSPDDKLMCPAGFQCLELELSIVERGFSGFDNIFISIKTVYEAASQEGWVFLMYKNIDSYQEWHGYLYFVTLIFFLAWLVKNVFIAVIIETMAEIRVQLHNLWGNSKCSNRKYATQVNIEGSSTNWLLVNRDMENSSPRTIDAWRRALKSRWFHLMMLMLIVLNVCISAVQPRTDERVWSFYSIAELFFTVIFDMELIIKVITLGPRGYIKRNIYKYEAFLALVTTFNTACSYDVLRSFPVLRIIRLVKLSPTLENFLFKIFGPARKIGLLVVFTLSILTFMSTISLQMLCHVKNLHFFATFPEAFQSMFQIMTQEGWIDVMHEVMKSVSGRTSIPVSIYFILYHLFVTTVVISLFVAVILDNLELDENLKRLKQLKVSEQSRELKQPFRLRIFEKFPNRPEMVQLSKMPNEFLLPRLRDSFMRQFHEHNVVEVSESFSCCLFKVTNSNPHSANSVWIPICPVAQHNKWDQNVSKHISSCTHKRKLSKPSMLDSLFIDCNQKIKLNGNNFYNIAGGSRSLLGTQHLIRRERRPFLPNRRTFNDENRITTGDNRRTADTLYGHKAQQDVDVKQIHLKCQQALLKRQRQEQELRENHPLFDTPLLFIKRGSQLRKFCKYIVNAQYGQKSSSPNVTEQGDSQVIHDLLGLVPYLDWFMILVTVASCCSMLMEKTTMRIHDTPSLQVAEYIFVISMACELFLKVVANGVFFTPKPTFKDLGGFMDAAIFIVSVVFLCTLTSSHTGAFPHTFLMILRCLRPLRIFKLVPQIRKVVIELFRGFKEILMVFILLVALIFVFASFGVQMYGGQLAACNDLTIKTRKECHGIFFQTVWLSNNLNIETDPPGFMVPRVWTNPRNFNFDTIGSAILALFEVLSLKGWIEVRDILVERMGPWHSLYIHLFVFLGCMMGLTQFIGVVIANYNENKGTALLTVDQRRWEDLKSRLKIAQPLHLPPRPPGNGIRAKMYDLSEHRYFKGAIACCIMIRSLLLSIKWTSSDSYASYPLYASILFTFIFLLEIIIKIIGLRFLGTISSWRNRYDMVVTLCDMAWVMMWFLLPAHNDYVYNIGWVLVGLRFFSICGKHATLKMLLTTVAVSVYRSFFIILAMFLLLLCYAYAGVVLFGTVKYGENIDRHANFATAPLAVTVLFRIVTGEDWNKIMHDCMIQPPRCTPHHNYWETDCGNKTAALVYFCSFYVIIAYIMLNLLVAIIVENFSLFYTMDKDILLSYNDLHMFQVTWNAVDVKRKGTIAVRDVESVLRLLKGRLQIDKFRDRLLLKHMCYEMERAGRKSNTGYWSNGSTESFYVTFHDVLMMCAYRSVDIRKSLQLEELLMREKLEAEIEEEVAKRTIRLWLERCIIKCKA</sequence>
<evidence type="ECO:0000256" key="5">
    <source>
        <dbReference type="SAM" id="Phobius"/>
    </source>
</evidence>
<feature type="domain" description="Ion transport" evidence="6">
    <location>
        <begin position="1153"/>
        <end position="1399"/>
    </location>
</feature>
<keyword evidence="4 5" id="KW-0472">Membrane</keyword>
<evidence type="ECO:0000313" key="8">
    <source>
        <dbReference type="Proteomes" id="UP000007875"/>
    </source>
</evidence>
<evidence type="ECO:0000259" key="6">
    <source>
        <dbReference type="Pfam" id="PF00520"/>
    </source>
</evidence>
<feature type="transmembrane region" description="Helical" evidence="5">
    <location>
        <begin position="337"/>
        <end position="355"/>
    </location>
</feature>
<proteinExistence type="predicted"/>
<feature type="transmembrane region" description="Helical" evidence="5">
    <location>
        <begin position="251"/>
        <end position="274"/>
    </location>
</feature>
<organism evidence="7 8">
    <name type="scientific">Ciona savignyi</name>
    <name type="common">Pacific transparent sea squirt</name>
    <dbReference type="NCBI Taxonomy" id="51511"/>
    <lineage>
        <taxon>Eukaryota</taxon>
        <taxon>Metazoa</taxon>
        <taxon>Chordata</taxon>
        <taxon>Tunicata</taxon>
        <taxon>Ascidiacea</taxon>
        <taxon>Phlebobranchia</taxon>
        <taxon>Cionidae</taxon>
        <taxon>Ciona</taxon>
    </lineage>
</organism>
<feature type="transmembrane region" description="Helical" evidence="5">
    <location>
        <begin position="873"/>
        <end position="892"/>
    </location>
</feature>
<dbReference type="InterPro" id="IPR028823">
    <property type="entry name" value="NALCN"/>
</dbReference>
<dbReference type="Pfam" id="PF00520">
    <property type="entry name" value="Ion_trans"/>
    <property type="match status" value="4"/>
</dbReference>
<comment type="subcellular location">
    <subcellularLocation>
        <location evidence="1">Membrane</location>
        <topology evidence="1">Multi-pass membrane protein</topology>
    </subcellularLocation>
</comment>
<dbReference type="InterPro" id="IPR005821">
    <property type="entry name" value="Ion_trans_dom"/>
</dbReference>
<evidence type="ECO:0000256" key="3">
    <source>
        <dbReference type="ARBA" id="ARBA00022989"/>
    </source>
</evidence>
<feature type="transmembrane region" description="Helical" evidence="5">
    <location>
        <begin position="1187"/>
        <end position="1210"/>
    </location>
</feature>
<feature type="transmembrane region" description="Helical" evidence="5">
    <location>
        <begin position="524"/>
        <end position="549"/>
    </location>
</feature>
<protein>
    <recommendedName>
        <fullName evidence="6">Ion transport domain-containing protein</fullName>
    </recommendedName>
</protein>
<dbReference type="Gene3D" id="1.20.120.350">
    <property type="entry name" value="Voltage-gated potassium channels. Chain C"/>
    <property type="match status" value="4"/>
</dbReference>
<dbReference type="InterPro" id="IPR027359">
    <property type="entry name" value="Volt_channel_dom_sf"/>
</dbReference>
<dbReference type="OMA" id="TLFIAWN"/>
<dbReference type="GO" id="GO:0032224">
    <property type="term" value="P:positive regulation of synaptic transmission, cholinergic"/>
    <property type="evidence" value="ECO:0007669"/>
    <property type="project" value="TreeGrafter"/>
</dbReference>
<feature type="domain" description="Ion transport" evidence="6">
    <location>
        <begin position="1"/>
        <end position="283"/>
    </location>
</feature>
<feature type="transmembrane region" description="Helical" evidence="5">
    <location>
        <begin position="1282"/>
        <end position="1304"/>
    </location>
</feature>
<dbReference type="PANTHER" id="PTHR46141">
    <property type="entry name" value="SODIUM LEAK CHANNEL NON-SELECTIVE PROTEIN"/>
    <property type="match status" value="1"/>
</dbReference>
<feature type="transmembrane region" description="Helical" evidence="5">
    <location>
        <begin position="90"/>
        <end position="112"/>
    </location>
</feature>
<feature type="transmembrane region" description="Helical" evidence="5">
    <location>
        <begin position="1078"/>
        <end position="1101"/>
    </location>
</feature>
<accession>H2ZGK1</accession>
<evidence type="ECO:0000256" key="4">
    <source>
        <dbReference type="ARBA" id="ARBA00023136"/>
    </source>
</evidence>
<dbReference type="GO" id="GO:0005886">
    <property type="term" value="C:plasma membrane"/>
    <property type="evidence" value="ECO:0007669"/>
    <property type="project" value="TreeGrafter"/>
</dbReference>
<keyword evidence="3 5" id="KW-1133">Transmembrane helix</keyword>
<feature type="transmembrane region" description="Helical" evidence="5">
    <location>
        <begin position="965"/>
        <end position="987"/>
    </location>
</feature>
<dbReference type="InParanoid" id="H2ZGK1"/>
<name>H2ZGK1_CIOSA</name>
<dbReference type="Gene3D" id="1.10.287.70">
    <property type="match status" value="4"/>
</dbReference>
<feature type="transmembrane region" description="Helical" evidence="5">
    <location>
        <begin position="453"/>
        <end position="475"/>
    </location>
</feature>
<dbReference type="Proteomes" id="UP000007875">
    <property type="component" value="Unassembled WGS sequence"/>
</dbReference>
<feature type="transmembrane region" description="Helical" evidence="5">
    <location>
        <begin position="64"/>
        <end position="84"/>
    </location>
</feature>
<feature type="domain" description="Ion transport" evidence="6">
    <location>
        <begin position="335"/>
        <end position="550"/>
    </location>
</feature>
<dbReference type="eggNOG" id="KOG2301">
    <property type="taxonomic scope" value="Eukaryota"/>
</dbReference>